<sequence length="1294" mass="149241">MEGDQEVAVLFQLNLNERKEEPGRVSWDNKLTPEKQDLSLTNIENKIELQHNLELQKEIEFIKKYAPNVDSEYLNYLLLSEIDNPNRLQSVMCNELQIPFALELIEDYKKNRNNNLNNGEKRTANDTDSASENKKRKTNASENYLNQIQEMFPEADHLFLITECQNLKNSEDFSRFVNTVMISGVYPKKGTAYIGNDTSLPPPRNVNSSRDDSMILEITENETVGNPGFGTNWRTHTDSTDTDDSLNDSSPLQDKEFLTEASISVVNIDDSIQPNDAPEVRPLNQNVLDNSIDEYPALLQDISLVIDSIPSEQQGTYQSPNVAIQNLNDSDNSIAEVLEESRRLSHDQNSFQVEFPPGPSNYGNIKQESSPKRWNDYEPKSIDVHNHTSSKDDDFIHLEPEDLVEIMFDKTDEVEKWVDEQTANLIRIFPNTDPSFLREQVTKMNMCLDTMNVFVIEKLERNDMPTRAEYEKKKEIEELQNRYTKNFSIEDFLKVLPDPWKHFTSGKRNCDKYKHHSLCYLKTTFKRHYVRDIINTLNKNKNNLYVSYKALKKDETKMRGRRSDFHCNCNRPTTIDIQFLQEVAFIENEEKIRNYLNTKKIEREMKFQEAKLNGTLLECQCCFDSEVMVEDTVYCSNDHTFCKDCIIKSVEVDMGNGKCVFACPASCDSKFSLACLQTILKPELFSKVLEANQMEEIRAAGIEDLVQCPFCSYATIMPPEQKVMVCLNPECLKESCRMCKELNHIPLRCEEVEKSDEVKMRTFIENKMTEALVRTCYNCHKKFVKEDGCNKMTCTCGAKMCYICRKPVENYSHFNGQGGTEYHKCPLYSTNDELHVDLVARVGAEAKAHILQTNPQGRLLHDPTAVIPERTNDNPMPGMNNGAAIRNVKKTITTKSRIRIAMKTNNPNQEHKFVDTFTTITPANVTIAIIDMFLSNKSFDIDEYGFERPEDFDYDSYEDFMSSYIKTLAKRSKKWDELLRDGKIVHRNAKLKRYIRKGIPAEYRGSVWFVVSGASDMKNNMSDNFYTSLLKQDLNPSIVEMIKLDLHRTFPNNIFFKSTEHCQSELFNILVAYAHHNPKVGYCQGLNYIAGLLLIVTKSEETTFWLLKILIEQILEDYYSNTMEGLITDIDVLSELIRLKVPDVYQHISNLGLPWPVICTKWFICLFVEVLPIETVLRIWDCLFYEGSKIFFRVGITLMKLNRDDLVTCKDCTEAANRLKIIAKDKTVTNCHLFMDSIFKVPGSLSNATILKMRQDILAKKKNSGFKKSEKKLDSGHHNGEKPLKLLYLNELKV</sequence>
<name>A0AAN8XP94_POLSC</name>
<keyword evidence="3" id="KW-0479">Metal-binding</keyword>
<evidence type="ECO:0000259" key="12">
    <source>
        <dbReference type="PROSITE" id="PS51873"/>
    </source>
</evidence>
<dbReference type="PROSITE" id="PS50086">
    <property type="entry name" value="TBC_RABGAP"/>
    <property type="match status" value="1"/>
</dbReference>
<evidence type="ECO:0000256" key="8">
    <source>
        <dbReference type="ARBA" id="ARBA00043879"/>
    </source>
</evidence>
<dbReference type="FunFam" id="1.10.8.270:FF:000016">
    <property type="entry name" value="TBC1 domain family member 2A"/>
    <property type="match status" value="1"/>
</dbReference>
<dbReference type="SMART" id="SM00164">
    <property type="entry name" value="TBC"/>
    <property type="match status" value="1"/>
</dbReference>
<protein>
    <recommendedName>
        <fullName evidence="9">Growth hormone-regulated TBC protein 1</fullName>
    </recommendedName>
</protein>
<dbReference type="CDD" id="cd20339">
    <property type="entry name" value="BRcat_RBR_RNF216"/>
    <property type="match status" value="1"/>
</dbReference>
<proteinExistence type="predicted"/>
<feature type="region of interest" description="Disordered" evidence="10">
    <location>
        <begin position="222"/>
        <end position="251"/>
    </location>
</feature>
<dbReference type="InterPro" id="IPR000195">
    <property type="entry name" value="Rab-GAP-TBC_dom"/>
</dbReference>
<evidence type="ECO:0000256" key="2">
    <source>
        <dbReference type="ARBA" id="ARBA00022679"/>
    </source>
</evidence>
<dbReference type="GO" id="GO:0031267">
    <property type="term" value="F:small GTPase binding"/>
    <property type="evidence" value="ECO:0007669"/>
    <property type="project" value="TreeGrafter"/>
</dbReference>
<keyword evidence="5" id="KW-0863">Zinc-finger</keyword>
<feature type="domain" description="Rab-GAP TBC" evidence="11">
    <location>
        <begin position="998"/>
        <end position="1187"/>
    </location>
</feature>
<dbReference type="PANTHER" id="PTHR47219">
    <property type="entry name" value="RAB GTPASE-ACTIVATING PROTEIN 1-LIKE"/>
    <property type="match status" value="1"/>
</dbReference>
<dbReference type="Gene3D" id="1.10.8.270">
    <property type="entry name" value="putative rabgap domain of human tbc1 domain family member 14 like domains"/>
    <property type="match status" value="1"/>
</dbReference>
<dbReference type="InterPro" id="IPR047545">
    <property type="entry name" value="BRcat_RBR_RNF216"/>
</dbReference>
<dbReference type="FunFam" id="1.10.472.80:FF:000029">
    <property type="entry name" value="Growth hormone-regulated TBC protein 1"/>
    <property type="match status" value="1"/>
</dbReference>
<feature type="domain" description="RING-type" evidence="12">
    <location>
        <begin position="615"/>
        <end position="829"/>
    </location>
</feature>
<comment type="function">
    <text evidence="8">May act as a GTPase-activating protein for Rab family protein(s).</text>
</comment>
<dbReference type="Proteomes" id="UP001372834">
    <property type="component" value="Unassembled WGS sequence"/>
</dbReference>
<evidence type="ECO:0000259" key="11">
    <source>
        <dbReference type="PROSITE" id="PS50086"/>
    </source>
</evidence>
<keyword evidence="4" id="KW-0677">Repeat</keyword>
<keyword evidence="2" id="KW-0808">Transferase</keyword>
<dbReference type="GO" id="GO:0005096">
    <property type="term" value="F:GTPase activator activity"/>
    <property type="evidence" value="ECO:0007669"/>
    <property type="project" value="UniProtKB-KW"/>
</dbReference>
<evidence type="ECO:0000313" key="13">
    <source>
        <dbReference type="EMBL" id="KAK6644574.1"/>
    </source>
</evidence>
<dbReference type="Pfam" id="PF26200">
    <property type="entry name" value="Rcat_RNF216"/>
    <property type="match status" value="1"/>
</dbReference>
<dbReference type="EMBL" id="JAWJWE010000001">
    <property type="protein sequence ID" value="KAK6644574.1"/>
    <property type="molecule type" value="Genomic_DNA"/>
</dbReference>
<keyword evidence="7" id="KW-0862">Zinc</keyword>
<keyword evidence="6" id="KW-0833">Ubl conjugation pathway</keyword>
<evidence type="ECO:0000256" key="4">
    <source>
        <dbReference type="ARBA" id="ARBA00022737"/>
    </source>
</evidence>
<dbReference type="InterPro" id="IPR035969">
    <property type="entry name" value="Rab-GAP_TBC_sf"/>
</dbReference>
<accession>A0AAN8XP94</accession>
<feature type="region of interest" description="Disordered" evidence="10">
    <location>
        <begin position="112"/>
        <end position="139"/>
    </location>
</feature>
<dbReference type="InterPro" id="IPR050302">
    <property type="entry name" value="Rab_GAP_TBC_domain"/>
</dbReference>
<evidence type="ECO:0000256" key="1">
    <source>
        <dbReference type="ARBA" id="ARBA00022468"/>
    </source>
</evidence>
<evidence type="ECO:0000256" key="6">
    <source>
        <dbReference type="ARBA" id="ARBA00022786"/>
    </source>
</evidence>
<dbReference type="Pfam" id="PF00566">
    <property type="entry name" value="RabGAP-TBC"/>
    <property type="match status" value="1"/>
</dbReference>
<reference evidence="13 14" key="1">
    <citation type="submission" date="2023-10" db="EMBL/GenBank/DDBJ databases">
        <title>Genomes of two closely related lineages of the louse Polyplax serrata with different host specificities.</title>
        <authorList>
            <person name="Martinu J."/>
            <person name="Tarabai H."/>
            <person name="Stefka J."/>
            <person name="Hypsa V."/>
        </authorList>
    </citation>
    <scope>NUCLEOTIDE SEQUENCE [LARGE SCALE GENOMIC DNA]</scope>
    <source>
        <strain evidence="13">HR10_N</strain>
    </source>
</reference>
<dbReference type="Gene3D" id="1.10.10.750">
    <property type="entry name" value="Ypt/Rab-GAP domain of gyp1p, domain 1"/>
    <property type="match status" value="1"/>
</dbReference>
<organism evidence="13 14">
    <name type="scientific">Polyplax serrata</name>
    <name type="common">Common mouse louse</name>
    <dbReference type="NCBI Taxonomy" id="468196"/>
    <lineage>
        <taxon>Eukaryota</taxon>
        <taxon>Metazoa</taxon>
        <taxon>Ecdysozoa</taxon>
        <taxon>Arthropoda</taxon>
        <taxon>Hexapoda</taxon>
        <taxon>Insecta</taxon>
        <taxon>Pterygota</taxon>
        <taxon>Neoptera</taxon>
        <taxon>Paraneoptera</taxon>
        <taxon>Psocodea</taxon>
        <taxon>Troctomorpha</taxon>
        <taxon>Phthiraptera</taxon>
        <taxon>Anoplura</taxon>
        <taxon>Polyplacidae</taxon>
        <taxon>Polyplax</taxon>
    </lineage>
</organism>
<evidence type="ECO:0000313" key="14">
    <source>
        <dbReference type="Proteomes" id="UP001372834"/>
    </source>
</evidence>
<dbReference type="CDD" id="cd20353">
    <property type="entry name" value="Rcat_RBR_RNF216"/>
    <property type="match status" value="1"/>
</dbReference>
<evidence type="ECO:0000256" key="7">
    <source>
        <dbReference type="ARBA" id="ARBA00022833"/>
    </source>
</evidence>
<keyword evidence="1" id="KW-0343">GTPase activation</keyword>
<dbReference type="InterPro" id="IPR044066">
    <property type="entry name" value="TRIAD_supradom"/>
</dbReference>
<dbReference type="GO" id="GO:0008270">
    <property type="term" value="F:zinc ion binding"/>
    <property type="evidence" value="ECO:0007669"/>
    <property type="project" value="UniProtKB-KW"/>
</dbReference>
<evidence type="ECO:0000256" key="3">
    <source>
        <dbReference type="ARBA" id="ARBA00022723"/>
    </source>
</evidence>
<dbReference type="SMART" id="SM00647">
    <property type="entry name" value="IBR"/>
    <property type="match status" value="1"/>
</dbReference>
<gene>
    <name evidence="13" type="ORF">RUM43_000841</name>
</gene>
<dbReference type="Gene3D" id="1.10.472.80">
    <property type="entry name" value="Ypt/Rab-GAP domain of gyp1p, domain 3"/>
    <property type="match status" value="1"/>
</dbReference>
<dbReference type="InterPro" id="IPR002867">
    <property type="entry name" value="IBR_dom"/>
</dbReference>
<dbReference type="Gene3D" id="1.20.120.1750">
    <property type="match status" value="1"/>
</dbReference>
<evidence type="ECO:0000256" key="9">
    <source>
        <dbReference type="ARBA" id="ARBA00070878"/>
    </source>
</evidence>
<comment type="caution">
    <text evidence="13">The sequence shown here is derived from an EMBL/GenBank/DDBJ whole genome shotgun (WGS) entry which is preliminary data.</text>
</comment>
<dbReference type="PROSITE" id="PS51873">
    <property type="entry name" value="TRIAD"/>
    <property type="match status" value="1"/>
</dbReference>
<evidence type="ECO:0000256" key="10">
    <source>
        <dbReference type="SAM" id="MobiDB-lite"/>
    </source>
</evidence>
<dbReference type="SUPFAM" id="SSF57850">
    <property type="entry name" value="RING/U-box"/>
    <property type="match status" value="3"/>
</dbReference>
<dbReference type="InterPro" id="IPR047546">
    <property type="entry name" value="Rcat_RBR_RNF216"/>
</dbReference>
<evidence type="ECO:0000256" key="5">
    <source>
        <dbReference type="ARBA" id="ARBA00022771"/>
    </source>
</evidence>
<dbReference type="GO" id="GO:0016740">
    <property type="term" value="F:transferase activity"/>
    <property type="evidence" value="ECO:0007669"/>
    <property type="project" value="UniProtKB-KW"/>
</dbReference>
<dbReference type="SUPFAM" id="SSF47923">
    <property type="entry name" value="Ypt/Rab-GAP domain of gyp1p"/>
    <property type="match status" value="2"/>
</dbReference>
<dbReference type="PANTHER" id="PTHR47219:SF10">
    <property type="entry name" value="GROWTH HORMONE-REGULATED TBC PROTEIN 1"/>
    <property type="match status" value="1"/>
</dbReference>